<feature type="coiled-coil region" evidence="1">
    <location>
        <begin position="109"/>
        <end position="136"/>
    </location>
</feature>
<organism evidence="3 4">
    <name type="scientific">Blepharisma stoltei</name>
    <dbReference type="NCBI Taxonomy" id="1481888"/>
    <lineage>
        <taxon>Eukaryota</taxon>
        <taxon>Sar</taxon>
        <taxon>Alveolata</taxon>
        <taxon>Ciliophora</taxon>
        <taxon>Postciliodesmatophora</taxon>
        <taxon>Heterotrichea</taxon>
        <taxon>Heterotrichida</taxon>
        <taxon>Blepharismidae</taxon>
        <taxon>Blepharisma</taxon>
    </lineage>
</organism>
<feature type="transmembrane region" description="Helical" evidence="2">
    <location>
        <begin position="12"/>
        <end position="32"/>
    </location>
</feature>
<evidence type="ECO:0000313" key="3">
    <source>
        <dbReference type="EMBL" id="CAG9321886.1"/>
    </source>
</evidence>
<name>A0AAU9J885_9CILI</name>
<keyword evidence="2" id="KW-1133">Transmembrane helix</keyword>
<keyword evidence="4" id="KW-1185">Reference proteome</keyword>
<gene>
    <name evidence="3" type="ORF">BSTOLATCC_MIC29791</name>
</gene>
<accession>A0AAU9J885</accession>
<comment type="caution">
    <text evidence="3">The sequence shown here is derived from an EMBL/GenBank/DDBJ whole genome shotgun (WGS) entry which is preliminary data.</text>
</comment>
<proteinExistence type="predicted"/>
<reference evidence="3" key="1">
    <citation type="submission" date="2021-09" db="EMBL/GenBank/DDBJ databases">
        <authorList>
            <consortium name="AG Swart"/>
            <person name="Singh M."/>
            <person name="Singh A."/>
            <person name="Seah K."/>
            <person name="Emmerich C."/>
        </authorList>
    </citation>
    <scope>NUCLEOTIDE SEQUENCE</scope>
    <source>
        <strain evidence="3">ATCC30299</strain>
    </source>
</reference>
<feature type="transmembrane region" description="Helical" evidence="2">
    <location>
        <begin position="39"/>
        <end position="54"/>
    </location>
</feature>
<keyword evidence="2" id="KW-0472">Membrane</keyword>
<evidence type="ECO:0000256" key="1">
    <source>
        <dbReference type="SAM" id="Coils"/>
    </source>
</evidence>
<feature type="transmembrane region" description="Helical" evidence="2">
    <location>
        <begin position="89"/>
        <end position="108"/>
    </location>
</feature>
<dbReference type="EMBL" id="CAJZBQ010000029">
    <property type="protein sequence ID" value="CAG9321886.1"/>
    <property type="molecule type" value="Genomic_DNA"/>
</dbReference>
<dbReference type="Proteomes" id="UP001162131">
    <property type="component" value="Unassembled WGS sequence"/>
</dbReference>
<keyword evidence="1" id="KW-0175">Coiled coil</keyword>
<protein>
    <submittedName>
        <fullName evidence="3">Uncharacterized protein</fullName>
    </submittedName>
</protein>
<evidence type="ECO:0000313" key="4">
    <source>
        <dbReference type="Proteomes" id="UP001162131"/>
    </source>
</evidence>
<evidence type="ECO:0000256" key="2">
    <source>
        <dbReference type="SAM" id="Phobius"/>
    </source>
</evidence>
<dbReference type="AlphaFoldDB" id="A0AAU9J885"/>
<keyword evidence="2" id="KW-0812">Transmembrane</keyword>
<sequence>MADTSELHFYIMWFALIVAISCFFSLSICGVLNGKPVKVGVFLLILFAGSNWVNDVTTMRNTPNFNEPGIEPEKLLELKHNYSKLQRDVYMEFIEMISLFLILLLPYWHESYLERIRYLEKRVKEEEENCARLISSKN</sequence>